<sequence length="484" mass="55138">MARNFNKFTKRMEKGGKQSNSHFQRNESDRGNSQHTRPDSKNSKKKELQCHECEGYGHYRSECPLAKRKELKCIDCKGFGHTRSECPNNLKKDKSLMCFSDTDSESDSDGEELHLNFMALIYEDGDLKLVSVVEEDDDDLNNNLETEYKSLFDKFDDLSHENLQLLKDKAMLKAQVNILELEKPSNQGTELSILKDSDQEMLSLKRAMTEQERVQKQFELKVNHLSDLLTKEMDKSQLLENQLAENLKKVRMLTTSTTTLDHLLTIGQCPSSSWGLGFQGSTSKSAEETVFVKESSKGKEIQVSAEVQTGNLKSENLKKTTATRQGNGCHFCGKRGHNVRFCYFRKNQYQRACRMNLCFMEPSLYGHVWIAKRDMYPNYKQRTSAVSHSEKNEIRTYIEQPVISNFASSFVETELVSNVAYTSTDSNPQFDTPCYFDSGCSKHMTGNQDFFEKLEFIKGGRVAFGDGGQGKIRGVGELEKTVLP</sequence>
<feature type="domain" description="CCHC-type" evidence="2">
    <location>
        <begin position="328"/>
        <end position="344"/>
    </location>
</feature>
<protein>
    <recommendedName>
        <fullName evidence="2">CCHC-type domain-containing protein</fullName>
    </recommendedName>
</protein>
<dbReference type="Gene3D" id="4.10.60.10">
    <property type="entry name" value="Zinc finger, CCHC-type"/>
    <property type="match status" value="1"/>
</dbReference>
<dbReference type="GO" id="GO:0003676">
    <property type="term" value="F:nucleic acid binding"/>
    <property type="evidence" value="ECO:0007669"/>
    <property type="project" value="InterPro"/>
</dbReference>
<dbReference type="EnsemblPlants" id="Bo7g008360.1">
    <property type="protein sequence ID" value="Bo7g008360.1"/>
    <property type="gene ID" value="Bo7g008360"/>
</dbReference>
<organism evidence="3 4">
    <name type="scientific">Brassica oleracea var. oleracea</name>
    <dbReference type="NCBI Taxonomy" id="109376"/>
    <lineage>
        <taxon>Eukaryota</taxon>
        <taxon>Viridiplantae</taxon>
        <taxon>Streptophyta</taxon>
        <taxon>Embryophyta</taxon>
        <taxon>Tracheophyta</taxon>
        <taxon>Spermatophyta</taxon>
        <taxon>Magnoliopsida</taxon>
        <taxon>eudicotyledons</taxon>
        <taxon>Gunneridae</taxon>
        <taxon>Pentapetalae</taxon>
        <taxon>rosids</taxon>
        <taxon>malvids</taxon>
        <taxon>Brassicales</taxon>
        <taxon>Brassicaceae</taxon>
        <taxon>Brassiceae</taxon>
        <taxon>Brassica</taxon>
    </lineage>
</organism>
<dbReference type="InterPro" id="IPR036875">
    <property type="entry name" value="Znf_CCHC_sf"/>
</dbReference>
<dbReference type="HOGENOM" id="CLU_564256_0_0_1"/>
<dbReference type="AlphaFoldDB" id="A0A0D3D2T2"/>
<feature type="region of interest" description="Disordered" evidence="1">
    <location>
        <begin position="1"/>
        <end position="45"/>
    </location>
</feature>
<evidence type="ECO:0000256" key="1">
    <source>
        <dbReference type="SAM" id="MobiDB-lite"/>
    </source>
</evidence>
<reference evidence="3" key="2">
    <citation type="submission" date="2015-03" db="UniProtKB">
        <authorList>
            <consortium name="EnsemblPlants"/>
        </authorList>
    </citation>
    <scope>IDENTIFICATION</scope>
</reference>
<dbReference type="Pfam" id="PF22936">
    <property type="entry name" value="Pol_BBD"/>
    <property type="match status" value="1"/>
</dbReference>
<evidence type="ECO:0000313" key="3">
    <source>
        <dbReference type="EnsemblPlants" id="Bo7g008360.1"/>
    </source>
</evidence>
<name>A0A0D3D2T2_BRAOL</name>
<accession>A0A0D3D2T2</accession>
<dbReference type="GO" id="GO:0008270">
    <property type="term" value="F:zinc ion binding"/>
    <property type="evidence" value="ECO:0007669"/>
    <property type="project" value="InterPro"/>
</dbReference>
<proteinExistence type="predicted"/>
<reference evidence="3 4" key="1">
    <citation type="journal article" date="2014" name="Genome Biol.">
        <title>Transcriptome and methylome profiling reveals relics of genome dominance in the mesopolyploid Brassica oleracea.</title>
        <authorList>
            <person name="Parkin I.A."/>
            <person name="Koh C."/>
            <person name="Tang H."/>
            <person name="Robinson S.J."/>
            <person name="Kagale S."/>
            <person name="Clarke W.E."/>
            <person name="Town C.D."/>
            <person name="Nixon J."/>
            <person name="Krishnakumar V."/>
            <person name="Bidwell S.L."/>
            <person name="Denoeud F."/>
            <person name="Belcram H."/>
            <person name="Links M.G."/>
            <person name="Just J."/>
            <person name="Clarke C."/>
            <person name="Bender T."/>
            <person name="Huebert T."/>
            <person name="Mason A.S."/>
            <person name="Pires J.C."/>
            <person name="Barker G."/>
            <person name="Moore J."/>
            <person name="Walley P.G."/>
            <person name="Manoli S."/>
            <person name="Batley J."/>
            <person name="Edwards D."/>
            <person name="Nelson M.N."/>
            <person name="Wang X."/>
            <person name="Paterson A.H."/>
            <person name="King G."/>
            <person name="Bancroft I."/>
            <person name="Chalhoub B."/>
            <person name="Sharpe A.G."/>
        </authorList>
    </citation>
    <scope>NUCLEOTIDE SEQUENCE</scope>
    <source>
        <strain evidence="3 4">cv. TO1000</strain>
    </source>
</reference>
<dbReference type="Proteomes" id="UP000032141">
    <property type="component" value="Chromosome C7"/>
</dbReference>
<feature type="compositionally biased region" description="Basic and acidic residues" evidence="1">
    <location>
        <begin position="24"/>
        <end position="45"/>
    </location>
</feature>
<dbReference type="Gramene" id="Bo7g008360.1">
    <property type="protein sequence ID" value="Bo7g008360.1"/>
    <property type="gene ID" value="Bo7g008360"/>
</dbReference>
<keyword evidence="4" id="KW-1185">Reference proteome</keyword>
<dbReference type="InterPro" id="IPR001878">
    <property type="entry name" value="Znf_CCHC"/>
</dbReference>
<feature type="domain" description="CCHC-type" evidence="2">
    <location>
        <begin position="49"/>
        <end position="65"/>
    </location>
</feature>
<dbReference type="SMART" id="SM00343">
    <property type="entry name" value="ZnF_C2HC"/>
    <property type="match status" value="3"/>
</dbReference>
<dbReference type="SUPFAM" id="SSF57756">
    <property type="entry name" value="Retrovirus zinc finger-like domains"/>
    <property type="match status" value="1"/>
</dbReference>
<evidence type="ECO:0000313" key="4">
    <source>
        <dbReference type="Proteomes" id="UP000032141"/>
    </source>
</evidence>
<evidence type="ECO:0000259" key="2">
    <source>
        <dbReference type="SMART" id="SM00343"/>
    </source>
</evidence>
<feature type="domain" description="CCHC-type" evidence="2">
    <location>
        <begin position="72"/>
        <end position="88"/>
    </location>
</feature>
<dbReference type="InterPro" id="IPR054722">
    <property type="entry name" value="PolX-like_BBD"/>
</dbReference>